<keyword evidence="4" id="KW-0732">Signal</keyword>
<evidence type="ECO:0000256" key="4">
    <source>
        <dbReference type="SAM" id="SignalP"/>
    </source>
</evidence>
<dbReference type="PROSITE" id="PS50088">
    <property type="entry name" value="ANK_REPEAT"/>
    <property type="match status" value="2"/>
</dbReference>
<reference evidence="6" key="1">
    <citation type="journal article" date="2019" name="Int. J. Syst. Evol. Microbiol.">
        <title>The Global Catalogue of Microorganisms (GCM) 10K type strain sequencing project: providing services to taxonomists for standard genome sequencing and annotation.</title>
        <authorList>
            <consortium name="The Broad Institute Genomics Platform"/>
            <consortium name="The Broad Institute Genome Sequencing Center for Infectious Disease"/>
            <person name="Wu L."/>
            <person name="Ma J."/>
        </authorList>
    </citation>
    <scope>NUCLEOTIDE SEQUENCE [LARGE SCALE GENOMIC DNA]</scope>
    <source>
        <strain evidence="6">JCM 17727</strain>
    </source>
</reference>
<dbReference type="Pfam" id="PF12796">
    <property type="entry name" value="Ank_2"/>
    <property type="match status" value="1"/>
</dbReference>
<dbReference type="PROSITE" id="PS50297">
    <property type="entry name" value="ANK_REP_REGION"/>
    <property type="match status" value="2"/>
</dbReference>
<dbReference type="InterPro" id="IPR002110">
    <property type="entry name" value="Ankyrin_rpt"/>
</dbReference>
<sequence length="393" mass="44224">MLFKSFVVLMALTVASMDVSASVKWDELSLDPSKIPSKVHYKLGSEMKTEKDGLKVSFKLQAMLAMETDVDDDIVSFSDTLDFGTRSGLFATEAKSDNYLMPISIVNRQYRRGELKREIEADFDEMDYELDYGSKVVERSYPQDTLTLNVFLRYLPQLPAEDGFETRVMFSDKTLKNAFLNKNDSKEVTIKYVGKTSIQSDEREVNHFAIEGLSGAANFYSVGGEVVRFEQGGSNVAVLMSSQEVEEYLAQKAVFIEKAKLKAEKVKQFSNKAYELIKEGNVAKVKKLYEKDRLKVNLPIKFNKLPLHLAAESNQPKLVKLFVEYGAEINRKAKYDRTALHAAVWGKSLEAVKVLVELGADVNVKDANGLTPLVTSKRLQGRKEITGFLESLK</sequence>
<comment type="caution">
    <text evidence="5">The sequence shown here is derived from an EMBL/GenBank/DDBJ whole genome shotgun (WGS) entry which is preliminary data.</text>
</comment>
<evidence type="ECO:0000256" key="1">
    <source>
        <dbReference type="ARBA" id="ARBA00022737"/>
    </source>
</evidence>
<dbReference type="SUPFAM" id="SSF48403">
    <property type="entry name" value="Ankyrin repeat"/>
    <property type="match status" value="1"/>
</dbReference>
<keyword evidence="2 3" id="KW-0040">ANK repeat</keyword>
<evidence type="ECO:0000313" key="6">
    <source>
        <dbReference type="Proteomes" id="UP001501294"/>
    </source>
</evidence>
<dbReference type="EMBL" id="BAABFU010000002">
    <property type="protein sequence ID" value="GAA4350570.1"/>
    <property type="molecule type" value="Genomic_DNA"/>
</dbReference>
<protein>
    <recommendedName>
        <fullName evidence="7">Ankyrin repeat domain-containing protein</fullName>
    </recommendedName>
</protein>
<dbReference type="Proteomes" id="UP001501294">
    <property type="component" value="Unassembled WGS sequence"/>
</dbReference>
<keyword evidence="1" id="KW-0677">Repeat</keyword>
<keyword evidence="6" id="KW-1185">Reference proteome</keyword>
<dbReference type="PANTHER" id="PTHR24189">
    <property type="entry name" value="MYOTROPHIN"/>
    <property type="match status" value="1"/>
</dbReference>
<evidence type="ECO:0000256" key="3">
    <source>
        <dbReference type="PROSITE-ProRule" id="PRU00023"/>
    </source>
</evidence>
<name>A0ABP8I3E4_9GAMM</name>
<proteinExistence type="predicted"/>
<dbReference type="InterPro" id="IPR036770">
    <property type="entry name" value="Ankyrin_rpt-contain_sf"/>
</dbReference>
<dbReference type="RefSeq" id="WP_223578523.1">
    <property type="nucleotide sequence ID" value="NZ_BAABFU010000002.1"/>
</dbReference>
<organism evidence="5 6">
    <name type="scientific">Kangiella taiwanensis</name>
    <dbReference type="NCBI Taxonomy" id="1079179"/>
    <lineage>
        <taxon>Bacteria</taxon>
        <taxon>Pseudomonadati</taxon>
        <taxon>Pseudomonadota</taxon>
        <taxon>Gammaproteobacteria</taxon>
        <taxon>Kangiellales</taxon>
        <taxon>Kangiellaceae</taxon>
        <taxon>Kangiella</taxon>
    </lineage>
</organism>
<evidence type="ECO:0000256" key="2">
    <source>
        <dbReference type="ARBA" id="ARBA00023043"/>
    </source>
</evidence>
<dbReference type="PANTHER" id="PTHR24189:SF50">
    <property type="entry name" value="ANKYRIN REPEAT AND SOCS BOX PROTEIN 2"/>
    <property type="match status" value="1"/>
</dbReference>
<feature type="chain" id="PRO_5045158945" description="Ankyrin repeat domain-containing protein" evidence="4">
    <location>
        <begin position="22"/>
        <end position="393"/>
    </location>
</feature>
<gene>
    <name evidence="5" type="ORF">GCM10023150_16450</name>
</gene>
<feature type="repeat" description="ANK" evidence="3">
    <location>
        <begin position="302"/>
        <end position="334"/>
    </location>
</feature>
<dbReference type="SMART" id="SM00248">
    <property type="entry name" value="ANK"/>
    <property type="match status" value="2"/>
</dbReference>
<dbReference type="Gene3D" id="1.25.40.20">
    <property type="entry name" value="Ankyrin repeat-containing domain"/>
    <property type="match status" value="1"/>
</dbReference>
<evidence type="ECO:0008006" key="7">
    <source>
        <dbReference type="Google" id="ProtNLM"/>
    </source>
</evidence>
<feature type="repeat" description="ANK" evidence="3">
    <location>
        <begin position="335"/>
        <end position="367"/>
    </location>
</feature>
<feature type="signal peptide" evidence="4">
    <location>
        <begin position="1"/>
        <end position="21"/>
    </location>
</feature>
<accession>A0ABP8I3E4</accession>
<evidence type="ECO:0000313" key="5">
    <source>
        <dbReference type="EMBL" id="GAA4350570.1"/>
    </source>
</evidence>
<dbReference type="InterPro" id="IPR050745">
    <property type="entry name" value="Multifunctional_regulatory"/>
</dbReference>